<keyword evidence="2" id="KW-1185">Reference proteome</keyword>
<organism evidence="1 2">
    <name type="scientific">Marchantia polymorpha</name>
    <name type="common">Common liverwort</name>
    <name type="synonym">Marchantia aquatica</name>
    <dbReference type="NCBI Taxonomy" id="3197"/>
    <lineage>
        <taxon>Eukaryota</taxon>
        <taxon>Viridiplantae</taxon>
        <taxon>Streptophyta</taxon>
        <taxon>Embryophyta</taxon>
        <taxon>Marchantiophyta</taxon>
        <taxon>Marchantiopsida</taxon>
        <taxon>Marchantiidae</taxon>
        <taxon>Marchantiales</taxon>
        <taxon>Marchantiaceae</taxon>
        <taxon>Marchantia</taxon>
    </lineage>
</organism>
<proteinExistence type="predicted"/>
<protein>
    <submittedName>
        <fullName evidence="1">Uncharacterized protein</fullName>
    </submittedName>
</protein>
<accession>A0A2R6X033</accession>
<dbReference type="Proteomes" id="UP000244005">
    <property type="component" value="Unassembled WGS sequence"/>
</dbReference>
<evidence type="ECO:0000313" key="1">
    <source>
        <dbReference type="EMBL" id="PTQ39449.1"/>
    </source>
</evidence>
<reference evidence="2" key="1">
    <citation type="journal article" date="2017" name="Cell">
        <title>Insights into land plant evolution garnered from the Marchantia polymorpha genome.</title>
        <authorList>
            <person name="Bowman J.L."/>
            <person name="Kohchi T."/>
            <person name="Yamato K.T."/>
            <person name="Jenkins J."/>
            <person name="Shu S."/>
            <person name="Ishizaki K."/>
            <person name="Yamaoka S."/>
            <person name="Nishihama R."/>
            <person name="Nakamura Y."/>
            <person name="Berger F."/>
            <person name="Adam C."/>
            <person name="Aki S.S."/>
            <person name="Althoff F."/>
            <person name="Araki T."/>
            <person name="Arteaga-Vazquez M.A."/>
            <person name="Balasubrmanian S."/>
            <person name="Barry K."/>
            <person name="Bauer D."/>
            <person name="Boehm C.R."/>
            <person name="Briginshaw L."/>
            <person name="Caballero-Perez J."/>
            <person name="Catarino B."/>
            <person name="Chen F."/>
            <person name="Chiyoda S."/>
            <person name="Chovatia M."/>
            <person name="Davies K.M."/>
            <person name="Delmans M."/>
            <person name="Demura T."/>
            <person name="Dierschke T."/>
            <person name="Dolan L."/>
            <person name="Dorantes-Acosta A.E."/>
            <person name="Eklund D.M."/>
            <person name="Florent S.N."/>
            <person name="Flores-Sandoval E."/>
            <person name="Fujiyama A."/>
            <person name="Fukuzawa H."/>
            <person name="Galik B."/>
            <person name="Grimanelli D."/>
            <person name="Grimwood J."/>
            <person name="Grossniklaus U."/>
            <person name="Hamada T."/>
            <person name="Haseloff J."/>
            <person name="Hetherington A.J."/>
            <person name="Higo A."/>
            <person name="Hirakawa Y."/>
            <person name="Hundley H.N."/>
            <person name="Ikeda Y."/>
            <person name="Inoue K."/>
            <person name="Inoue S.I."/>
            <person name="Ishida S."/>
            <person name="Jia Q."/>
            <person name="Kakita M."/>
            <person name="Kanazawa T."/>
            <person name="Kawai Y."/>
            <person name="Kawashima T."/>
            <person name="Kennedy M."/>
            <person name="Kinose K."/>
            <person name="Kinoshita T."/>
            <person name="Kohara Y."/>
            <person name="Koide E."/>
            <person name="Komatsu K."/>
            <person name="Kopischke S."/>
            <person name="Kubo M."/>
            <person name="Kyozuka J."/>
            <person name="Lagercrantz U."/>
            <person name="Lin S.S."/>
            <person name="Lindquist E."/>
            <person name="Lipzen A.M."/>
            <person name="Lu C.W."/>
            <person name="De Luna E."/>
            <person name="Martienssen R.A."/>
            <person name="Minamino N."/>
            <person name="Mizutani M."/>
            <person name="Mizutani M."/>
            <person name="Mochizuki N."/>
            <person name="Monte I."/>
            <person name="Mosher R."/>
            <person name="Nagasaki H."/>
            <person name="Nakagami H."/>
            <person name="Naramoto S."/>
            <person name="Nishitani K."/>
            <person name="Ohtani M."/>
            <person name="Okamoto T."/>
            <person name="Okumura M."/>
            <person name="Phillips J."/>
            <person name="Pollak B."/>
            <person name="Reinders A."/>
            <person name="Rovekamp M."/>
            <person name="Sano R."/>
            <person name="Sawa S."/>
            <person name="Schmid M.W."/>
            <person name="Shirakawa M."/>
            <person name="Solano R."/>
            <person name="Spunde A."/>
            <person name="Suetsugu N."/>
            <person name="Sugano S."/>
            <person name="Sugiyama A."/>
            <person name="Sun R."/>
            <person name="Suzuki Y."/>
            <person name="Takenaka M."/>
            <person name="Takezawa D."/>
            <person name="Tomogane H."/>
            <person name="Tsuzuki M."/>
            <person name="Ueda T."/>
            <person name="Umeda M."/>
            <person name="Ward J.M."/>
            <person name="Watanabe Y."/>
            <person name="Yazaki K."/>
            <person name="Yokoyama R."/>
            <person name="Yoshitake Y."/>
            <person name="Yotsui I."/>
            <person name="Zachgo S."/>
            <person name="Schmutz J."/>
        </authorList>
    </citation>
    <scope>NUCLEOTIDE SEQUENCE [LARGE SCALE GENOMIC DNA]</scope>
    <source>
        <strain evidence="2">Tak-1</strain>
    </source>
</reference>
<gene>
    <name evidence="1" type="ORF">MARPO_0045s0103</name>
</gene>
<dbReference type="EMBL" id="KZ772717">
    <property type="protein sequence ID" value="PTQ39449.1"/>
    <property type="molecule type" value="Genomic_DNA"/>
</dbReference>
<dbReference type="AlphaFoldDB" id="A0A2R6X033"/>
<evidence type="ECO:0000313" key="2">
    <source>
        <dbReference type="Proteomes" id="UP000244005"/>
    </source>
</evidence>
<name>A0A2R6X033_MARPO</name>
<dbReference type="Gramene" id="Mp6g19600.1">
    <property type="protein sequence ID" value="Mp6g19600.1.cds1"/>
    <property type="gene ID" value="Mp6g19600"/>
</dbReference>
<sequence>MNGQHNSRAVKSVYQLRNWREFCKNNNLELRFHVRFSSSHSPVGSVDVPREYALILTSVPSSLVDCVAVPRPEKGPADGHASYIFFQSSNGKLCSKSTEGRKTMHSVTRSMPPGPTVLRCKFGARIY</sequence>